<dbReference type="Proteomes" id="UP001287282">
    <property type="component" value="Unassembled WGS sequence"/>
</dbReference>
<feature type="non-terminal residue" evidence="1">
    <location>
        <position position="79"/>
    </location>
</feature>
<dbReference type="EMBL" id="JAWJBA010000998">
    <property type="protein sequence ID" value="MDV2687635.1"/>
    <property type="molecule type" value="Genomic_DNA"/>
</dbReference>
<comment type="caution">
    <text evidence="1">The sequence shown here is derived from an EMBL/GenBank/DDBJ whole genome shotgun (WGS) entry which is preliminary data.</text>
</comment>
<accession>A0ABU3XIH3</accession>
<dbReference type="RefSeq" id="WP_317124484.1">
    <property type="nucleotide sequence ID" value="NZ_JAWJBA010000998.1"/>
</dbReference>
<name>A0ABU3XIH3_9BACI</name>
<protein>
    <submittedName>
        <fullName evidence="1">Uncharacterized protein</fullName>
    </submittedName>
</protein>
<organism evidence="1 2">
    <name type="scientific">Alkalihalophilus lindianensis</name>
    <dbReference type="NCBI Taxonomy" id="1630542"/>
    <lineage>
        <taxon>Bacteria</taxon>
        <taxon>Bacillati</taxon>
        <taxon>Bacillota</taxon>
        <taxon>Bacilli</taxon>
        <taxon>Bacillales</taxon>
        <taxon>Bacillaceae</taxon>
        <taxon>Alkalihalophilus</taxon>
    </lineage>
</organism>
<sequence>PVREWVDVLATLVDRLNLSASAALERRIVSSLLLGLLYVAPGHAKLPWCVTRVTEMLDEELDVAGKLETAMILLAYCNI</sequence>
<keyword evidence="2" id="KW-1185">Reference proteome</keyword>
<evidence type="ECO:0000313" key="2">
    <source>
        <dbReference type="Proteomes" id="UP001287282"/>
    </source>
</evidence>
<gene>
    <name evidence="1" type="ORF">RYX56_25125</name>
</gene>
<proteinExistence type="predicted"/>
<feature type="non-terminal residue" evidence="1">
    <location>
        <position position="1"/>
    </location>
</feature>
<evidence type="ECO:0000313" key="1">
    <source>
        <dbReference type="EMBL" id="MDV2687635.1"/>
    </source>
</evidence>
<reference evidence="1 2" key="1">
    <citation type="submission" date="2023-10" db="EMBL/GenBank/DDBJ databases">
        <title>Screening of Alkalihalobacillus lindianensis BZ-TG-R113 and Its Alleviation of Salt Stress on Rapeseed Growth.</title>
        <authorList>
            <person name="Zhao B."/>
            <person name="Guo T."/>
        </authorList>
    </citation>
    <scope>NUCLEOTIDE SEQUENCE [LARGE SCALE GENOMIC DNA]</scope>
    <source>
        <strain evidence="1 2">BZ-TG-R113</strain>
    </source>
</reference>